<dbReference type="AlphaFoldDB" id="A0AAU9D574"/>
<dbReference type="KEGG" id="xap:XA3_13700"/>
<reference evidence="1 2" key="1">
    <citation type="journal article" date="2023" name="Microbiol. Spectr.">
        <title>Symbiosis of Carpenter Bees with Uncharacterized Lactic Acid Bacteria Showing NAD Auxotrophy.</title>
        <authorList>
            <person name="Kawasaki S."/>
            <person name="Ozawa K."/>
            <person name="Mori T."/>
            <person name="Yamamoto A."/>
            <person name="Ito M."/>
            <person name="Ohkuma M."/>
            <person name="Sakamoto M."/>
            <person name="Matsutani M."/>
        </authorList>
    </citation>
    <scope>NUCLEOTIDE SEQUENCE [LARGE SCALE GENOMIC DNA]</scope>
    <source>
        <strain evidence="1 2">XA3</strain>
    </source>
</reference>
<name>A0AAU9D574_9LACO</name>
<accession>A0AAU9D574</accession>
<gene>
    <name evidence="1" type="ORF">XA3_13700</name>
</gene>
<evidence type="ECO:0000313" key="1">
    <source>
        <dbReference type="EMBL" id="BDR58929.1"/>
    </source>
</evidence>
<protein>
    <recommendedName>
        <fullName evidence="3">Bacteriocin immunity protein</fullName>
    </recommendedName>
</protein>
<sequence>MVQLDDQGMVRRIEELVYLVNFKKDNEAFEQLFLCLQPIIKAKYKNCGLKDLEKIDWLQRSLDSCYKACYSFCSSKGVPFISYYESLLEKQIIYFSEKNK</sequence>
<dbReference type="SUPFAM" id="SSF88946">
    <property type="entry name" value="Sigma2 domain of RNA polymerase sigma factors"/>
    <property type="match status" value="1"/>
</dbReference>
<dbReference type="InterPro" id="IPR013325">
    <property type="entry name" value="RNA_pol_sigma_r2"/>
</dbReference>
<evidence type="ECO:0000313" key="2">
    <source>
        <dbReference type="Proteomes" id="UP001321861"/>
    </source>
</evidence>
<proteinExistence type="predicted"/>
<organism evidence="1 2">
    <name type="scientific">Xylocopilactobacillus apicola</name>
    <dbReference type="NCBI Taxonomy" id="2932184"/>
    <lineage>
        <taxon>Bacteria</taxon>
        <taxon>Bacillati</taxon>
        <taxon>Bacillota</taxon>
        <taxon>Bacilli</taxon>
        <taxon>Lactobacillales</taxon>
        <taxon>Lactobacillaceae</taxon>
        <taxon>Xylocopilactobacillus</taxon>
    </lineage>
</organism>
<keyword evidence="2" id="KW-1185">Reference proteome</keyword>
<dbReference type="EMBL" id="AP026802">
    <property type="protein sequence ID" value="BDR58929.1"/>
    <property type="molecule type" value="Genomic_DNA"/>
</dbReference>
<evidence type="ECO:0008006" key="3">
    <source>
        <dbReference type="Google" id="ProtNLM"/>
    </source>
</evidence>
<dbReference type="Proteomes" id="UP001321861">
    <property type="component" value="Chromosome"/>
</dbReference>
<dbReference type="GO" id="GO:0006352">
    <property type="term" value="P:DNA-templated transcription initiation"/>
    <property type="evidence" value="ECO:0007669"/>
    <property type="project" value="InterPro"/>
</dbReference>
<dbReference type="GO" id="GO:0003700">
    <property type="term" value="F:DNA-binding transcription factor activity"/>
    <property type="evidence" value="ECO:0007669"/>
    <property type="project" value="InterPro"/>
</dbReference>